<evidence type="ECO:0000313" key="3">
    <source>
        <dbReference type="EMBL" id="CAF3984696.1"/>
    </source>
</evidence>
<sequence>MGSCGDYKYFKHLTQNKLGMTYLKVLPAPSAIAEFKQKLSVLLAVAYDDYIECLRKTELKDDKYVLTVADVRAVLGEQYIKIWPRIIEIATALGVKLSLEQNVAQIIDKKDGEIGGDERSRYKDNASQKKKGWNSVEADNVVQTIDAVIDVDENLALIEEKAGYRTAEANEQRTLENELEIRNEMIDKMCIEMENISWSFGEIDLCKEILELRTVIVTRSLLMQNNMRQAVNNGVALDCLKQCGLLVAGRFVRGKPGEEGMAFIKCLPSSKSVQYSCLKLPLNDYKPKMRDKMNRSPLAVSKILEQRHLVSLNDKQMDLLMTLNRFSLRELAFLYAIDKQVPEVVDGRWEVVFEMFSTFCDGKVDSRLNVFRLECLVKKLNANGYLQLLDIASLNSVLERYVCKPPLASEYLLPFTSVCLKCDAQLTTKLASVILLFKLENRVLGNVYQCAVQLGCGDRPTNGRKKRSFEELEREDDMNGNKEEGGFLCAECIGNRQEWIEESFSNDCCAHMGIRIGGAHQQVEETLNQASKLFAKLSEKNAKKNPTGEIPKTDQQQQELVQEQHNMNISGDECG</sequence>
<evidence type="ECO:0000256" key="1">
    <source>
        <dbReference type="SAM" id="MobiDB-lite"/>
    </source>
</evidence>
<protein>
    <submittedName>
        <fullName evidence="2">Uncharacterized protein</fullName>
    </submittedName>
</protein>
<reference evidence="2" key="1">
    <citation type="submission" date="2021-02" db="EMBL/GenBank/DDBJ databases">
        <authorList>
            <person name="Nowell W R."/>
        </authorList>
    </citation>
    <scope>NUCLEOTIDE SEQUENCE</scope>
</reference>
<dbReference type="Proteomes" id="UP000681722">
    <property type="component" value="Unassembled WGS sequence"/>
</dbReference>
<feature type="region of interest" description="Disordered" evidence="1">
    <location>
        <begin position="540"/>
        <end position="575"/>
    </location>
</feature>
<keyword evidence="4" id="KW-1185">Reference proteome</keyword>
<accession>A0A814XWC4</accession>
<dbReference type="EMBL" id="CAJOBC010009312">
    <property type="protein sequence ID" value="CAF3984696.1"/>
    <property type="molecule type" value="Genomic_DNA"/>
</dbReference>
<evidence type="ECO:0000313" key="4">
    <source>
        <dbReference type="Proteomes" id="UP000663829"/>
    </source>
</evidence>
<gene>
    <name evidence="2" type="ORF">GPM918_LOCUS24703</name>
    <name evidence="3" type="ORF">SRO942_LOCUS24706</name>
</gene>
<organism evidence="2 4">
    <name type="scientific">Didymodactylos carnosus</name>
    <dbReference type="NCBI Taxonomy" id="1234261"/>
    <lineage>
        <taxon>Eukaryota</taxon>
        <taxon>Metazoa</taxon>
        <taxon>Spiralia</taxon>
        <taxon>Gnathifera</taxon>
        <taxon>Rotifera</taxon>
        <taxon>Eurotatoria</taxon>
        <taxon>Bdelloidea</taxon>
        <taxon>Philodinida</taxon>
        <taxon>Philodinidae</taxon>
        <taxon>Didymodactylos</taxon>
    </lineage>
</organism>
<feature type="compositionally biased region" description="Low complexity" evidence="1">
    <location>
        <begin position="555"/>
        <end position="564"/>
    </location>
</feature>
<evidence type="ECO:0000313" key="2">
    <source>
        <dbReference type="EMBL" id="CAF1221407.1"/>
    </source>
</evidence>
<proteinExistence type="predicted"/>
<comment type="caution">
    <text evidence="2">The sequence shown here is derived from an EMBL/GenBank/DDBJ whole genome shotgun (WGS) entry which is preliminary data.</text>
</comment>
<dbReference type="Proteomes" id="UP000663829">
    <property type="component" value="Unassembled WGS sequence"/>
</dbReference>
<name>A0A814XWC4_9BILA</name>
<dbReference type="EMBL" id="CAJNOQ010009309">
    <property type="protein sequence ID" value="CAF1221407.1"/>
    <property type="molecule type" value="Genomic_DNA"/>
</dbReference>
<dbReference type="AlphaFoldDB" id="A0A814XWC4"/>